<dbReference type="EMBL" id="GL376633">
    <property type="status" value="NOT_ANNOTATED_CDS"/>
    <property type="molecule type" value="Genomic_DNA"/>
</dbReference>
<reference evidence="3" key="1">
    <citation type="journal article" date="2010" name="Genome Biol.">
        <title>Genome sequence of the necrotrophic plant pathogen Pythium ultimum reveals original pathogenicity mechanisms and effector repertoire.</title>
        <authorList>
            <person name="Levesque C.A."/>
            <person name="Brouwer H."/>
            <person name="Cano L."/>
            <person name="Hamilton J.P."/>
            <person name="Holt C."/>
            <person name="Huitema E."/>
            <person name="Raffaele S."/>
            <person name="Robideau G.P."/>
            <person name="Thines M."/>
            <person name="Win J."/>
            <person name="Zerillo M.M."/>
            <person name="Beakes G.W."/>
            <person name="Boore J.L."/>
            <person name="Busam D."/>
            <person name="Dumas B."/>
            <person name="Ferriera S."/>
            <person name="Fuerstenberg S.I."/>
            <person name="Gachon C.M."/>
            <person name="Gaulin E."/>
            <person name="Govers F."/>
            <person name="Grenville-Briggs L."/>
            <person name="Horner N."/>
            <person name="Hostetler J."/>
            <person name="Jiang R.H."/>
            <person name="Johnson J."/>
            <person name="Krajaejun T."/>
            <person name="Lin H."/>
            <person name="Meijer H.J."/>
            <person name="Moore B."/>
            <person name="Morris P."/>
            <person name="Phuntmart V."/>
            <person name="Puiu D."/>
            <person name="Shetty J."/>
            <person name="Stajich J.E."/>
            <person name="Tripathy S."/>
            <person name="Wawra S."/>
            <person name="van West P."/>
            <person name="Whitty B.R."/>
            <person name="Coutinho P.M."/>
            <person name="Henrissat B."/>
            <person name="Martin F."/>
            <person name="Thomas P.D."/>
            <person name="Tyler B.M."/>
            <person name="De Vries R.P."/>
            <person name="Kamoun S."/>
            <person name="Yandell M."/>
            <person name="Tisserat N."/>
            <person name="Buell C.R."/>
        </authorList>
    </citation>
    <scope>NUCLEOTIDE SEQUENCE</scope>
    <source>
        <strain evidence="3">DAOM:BR144</strain>
    </source>
</reference>
<feature type="compositionally biased region" description="Basic and acidic residues" evidence="1">
    <location>
        <begin position="55"/>
        <end position="65"/>
    </location>
</feature>
<dbReference type="HOGENOM" id="CLU_2727818_0_0_1"/>
<feature type="compositionally biased region" description="Basic and acidic residues" evidence="1">
    <location>
        <begin position="34"/>
        <end position="45"/>
    </location>
</feature>
<dbReference type="AlphaFoldDB" id="K3WKL0"/>
<reference evidence="2" key="3">
    <citation type="submission" date="2015-02" db="UniProtKB">
        <authorList>
            <consortium name="EnsemblProtists"/>
        </authorList>
    </citation>
    <scope>IDENTIFICATION</scope>
    <source>
        <strain evidence="2">DAOM BR144</strain>
    </source>
</reference>
<dbReference type="InParanoid" id="K3WKL0"/>
<evidence type="ECO:0000313" key="3">
    <source>
        <dbReference type="Proteomes" id="UP000019132"/>
    </source>
</evidence>
<dbReference type="EnsemblProtists" id="PYU1_T005502">
    <property type="protein sequence ID" value="PYU1_T005502"/>
    <property type="gene ID" value="PYU1_G005491"/>
</dbReference>
<accession>K3WKL0</accession>
<keyword evidence="3" id="KW-1185">Reference proteome</keyword>
<feature type="region of interest" description="Disordered" evidence="1">
    <location>
        <begin position="30"/>
        <end position="72"/>
    </location>
</feature>
<organism evidence="2 3">
    <name type="scientific">Globisporangium ultimum (strain ATCC 200006 / CBS 805.95 / DAOM BR144)</name>
    <name type="common">Pythium ultimum</name>
    <dbReference type="NCBI Taxonomy" id="431595"/>
    <lineage>
        <taxon>Eukaryota</taxon>
        <taxon>Sar</taxon>
        <taxon>Stramenopiles</taxon>
        <taxon>Oomycota</taxon>
        <taxon>Peronosporomycetes</taxon>
        <taxon>Pythiales</taxon>
        <taxon>Pythiaceae</taxon>
        <taxon>Globisporangium</taxon>
    </lineage>
</organism>
<evidence type="ECO:0000313" key="2">
    <source>
        <dbReference type="EnsemblProtists" id="PYU1_T005502"/>
    </source>
</evidence>
<evidence type="ECO:0000256" key="1">
    <source>
        <dbReference type="SAM" id="MobiDB-lite"/>
    </source>
</evidence>
<sequence length="72" mass="7885">MRDDPGEEESETAKKLPKIAECVTFCLPTGDGEGEARIARPREGSQDPSTVDPVKANEDSGEKMKQFSVKFL</sequence>
<dbReference type="Proteomes" id="UP000019132">
    <property type="component" value="Unassembled WGS sequence"/>
</dbReference>
<dbReference type="VEuPathDB" id="FungiDB:PYU1_G005491"/>
<proteinExistence type="predicted"/>
<protein>
    <submittedName>
        <fullName evidence="2">Uncharacterized protein</fullName>
    </submittedName>
</protein>
<reference evidence="3" key="2">
    <citation type="submission" date="2010-04" db="EMBL/GenBank/DDBJ databases">
        <authorList>
            <person name="Buell R."/>
            <person name="Hamilton J."/>
            <person name="Hostetler J."/>
        </authorList>
    </citation>
    <scope>NUCLEOTIDE SEQUENCE [LARGE SCALE GENOMIC DNA]</scope>
    <source>
        <strain evidence="3">DAOM:BR144</strain>
    </source>
</reference>
<name>K3WKL0_GLOUD</name>